<evidence type="ECO:0000313" key="1">
    <source>
        <dbReference type="EMBL" id="TQS84657.1"/>
    </source>
</evidence>
<evidence type="ECO:0000313" key="2">
    <source>
        <dbReference type="Proteomes" id="UP000752814"/>
    </source>
</evidence>
<dbReference type="EMBL" id="LVVT01000001">
    <property type="protein sequence ID" value="TQS84657.1"/>
    <property type="molecule type" value="Genomic_DNA"/>
</dbReference>
<gene>
    <name evidence="1" type="ORF">A3207_01040</name>
</gene>
<dbReference type="RefSeq" id="WP_020448797.1">
    <property type="nucleotide sequence ID" value="NZ_CAYAYE010000015.1"/>
</dbReference>
<organism evidence="1 2">
    <name type="scientific">Candidatus Methanomassiliicoccus intestinalis</name>
    <dbReference type="NCBI Taxonomy" id="1406512"/>
    <lineage>
        <taxon>Archaea</taxon>
        <taxon>Methanobacteriati</taxon>
        <taxon>Thermoplasmatota</taxon>
        <taxon>Thermoplasmata</taxon>
        <taxon>Methanomassiliicoccales</taxon>
        <taxon>Methanomassiliicoccaceae</taxon>
        <taxon>Methanomassiliicoccus</taxon>
    </lineage>
</organism>
<dbReference type="Proteomes" id="UP000752814">
    <property type="component" value="Unassembled WGS sequence"/>
</dbReference>
<protein>
    <submittedName>
        <fullName evidence="1">Uncharacterized protein</fullName>
    </submittedName>
</protein>
<name>A0A8J8PHI1_9ARCH</name>
<accession>A0A8J8PHI1</accession>
<comment type="caution">
    <text evidence="1">The sequence shown here is derived from an EMBL/GenBank/DDBJ whole genome shotgun (WGS) entry which is preliminary data.</text>
</comment>
<dbReference type="AlphaFoldDB" id="A0A8J8PHI1"/>
<reference evidence="1" key="1">
    <citation type="submission" date="2016-03" db="EMBL/GenBank/DDBJ databases">
        <authorList>
            <person name="Borrel G."/>
            <person name="Mccann A."/>
            <person name="O'Toole P.W."/>
        </authorList>
    </citation>
    <scope>NUCLEOTIDE SEQUENCE</scope>
    <source>
        <strain evidence="1">183</strain>
    </source>
</reference>
<sequence length="110" mass="12146">MHIGFGTEDDSYNVEFKLGENLNNIIFVSSEGIPEEIIERLHQLRSEVLEKAKNELIHMMSSVSETLYDAADVLGKDSVIDDELNGIAADAAALAERIQNKLNKISAAEK</sequence>
<proteinExistence type="predicted"/>
<dbReference type="GeneID" id="41323330"/>